<feature type="transmembrane region" description="Helical" evidence="6">
    <location>
        <begin position="138"/>
        <end position="156"/>
    </location>
</feature>
<feature type="transmembrane region" description="Helical" evidence="6">
    <location>
        <begin position="24"/>
        <end position="43"/>
    </location>
</feature>
<accession>A0A0D2EGN8</accession>
<organism evidence="7 8">
    <name type="scientific">Cladophialophora bantiana (strain ATCC 10958 / CBS 173.52 / CDC B-1940 / NIH 8579)</name>
    <name type="common">Xylohypha bantiana</name>
    <dbReference type="NCBI Taxonomy" id="1442370"/>
    <lineage>
        <taxon>Eukaryota</taxon>
        <taxon>Fungi</taxon>
        <taxon>Dikarya</taxon>
        <taxon>Ascomycota</taxon>
        <taxon>Pezizomycotina</taxon>
        <taxon>Eurotiomycetes</taxon>
        <taxon>Chaetothyriomycetidae</taxon>
        <taxon>Chaetothyriales</taxon>
        <taxon>Herpotrichiellaceae</taxon>
        <taxon>Cladophialophora</taxon>
    </lineage>
</organism>
<keyword evidence="4 6" id="KW-1133">Transmembrane helix</keyword>
<evidence type="ECO:0000313" key="7">
    <source>
        <dbReference type="EMBL" id="KIW89221.1"/>
    </source>
</evidence>
<dbReference type="GO" id="GO:0022857">
    <property type="term" value="F:transmembrane transporter activity"/>
    <property type="evidence" value="ECO:0007669"/>
    <property type="project" value="InterPro"/>
</dbReference>
<dbReference type="GeneID" id="27703002"/>
<evidence type="ECO:0000313" key="8">
    <source>
        <dbReference type="Proteomes" id="UP000053789"/>
    </source>
</evidence>
<reference evidence="7" key="1">
    <citation type="submission" date="2015-01" db="EMBL/GenBank/DDBJ databases">
        <title>The Genome Sequence of Cladophialophora bantiana CBS 173.52.</title>
        <authorList>
            <consortium name="The Broad Institute Genomics Platform"/>
            <person name="Cuomo C."/>
            <person name="de Hoog S."/>
            <person name="Gorbushina A."/>
            <person name="Stielow B."/>
            <person name="Teixiera M."/>
            <person name="Abouelleil A."/>
            <person name="Chapman S.B."/>
            <person name="Priest M."/>
            <person name="Young S.K."/>
            <person name="Wortman J."/>
            <person name="Nusbaum C."/>
            <person name="Birren B."/>
        </authorList>
    </citation>
    <scope>NUCLEOTIDE SEQUENCE [LARGE SCALE GENOMIC DNA]</scope>
    <source>
        <strain evidence="7">CBS 173.52</strain>
    </source>
</reference>
<evidence type="ECO:0000256" key="6">
    <source>
        <dbReference type="SAM" id="Phobius"/>
    </source>
</evidence>
<keyword evidence="3 6" id="KW-0812">Transmembrane</keyword>
<keyword evidence="8" id="KW-1185">Reference proteome</keyword>
<dbReference type="EMBL" id="KN846996">
    <property type="protein sequence ID" value="KIW89221.1"/>
    <property type="molecule type" value="Genomic_DNA"/>
</dbReference>
<evidence type="ECO:0008006" key="9">
    <source>
        <dbReference type="Google" id="ProtNLM"/>
    </source>
</evidence>
<evidence type="ECO:0000256" key="2">
    <source>
        <dbReference type="ARBA" id="ARBA00022448"/>
    </source>
</evidence>
<feature type="transmembrane region" description="Helical" evidence="6">
    <location>
        <begin position="55"/>
        <end position="80"/>
    </location>
</feature>
<dbReference type="RefSeq" id="XP_016615890.1">
    <property type="nucleotide sequence ID" value="XM_016767792.1"/>
</dbReference>
<dbReference type="VEuPathDB" id="FungiDB:Z519_10074"/>
<protein>
    <recommendedName>
        <fullName evidence="9">Major facilitator superfamily (MFS) profile domain-containing protein</fullName>
    </recommendedName>
</protein>
<name>A0A0D2EGN8_CLAB1</name>
<dbReference type="GO" id="GO:0005886">
    <property type="term" value="C:plasma membrane"/>
    <property type="evidence" value="ECO:0007669"/>
    <property type="project" value="TreeGrafter"/>
</dbReference>
<dbReference type="Pfam" id="PF06609">
    <property type="entry name" value="TRI12"/>
    <property type="match status" value="1"/>
</dbReference>
<keyword evidence="2" id="KW-0813">Transport</keyword>
<evidence type="ECO:0000256" key="1">
    <source>
        <dbReference type="ARBA" id="ARBA00004141"/>
    </source>
</evidence>
<dbReference type="AlphaFoldDB" id="A0A0D2EGN8"/>
<dbReference type="HOGENOM" id="CLU_1239999_0_0_1"/>
<evidence type="ECO:0000256" key="3">
    <source>
        <dbReference type="ARBA" id="ARBA00022692"/>
    </source>
</evidence>
<evidence type="ECO:0000256" key="5">
    <source>
        <dbReference type="ARBA" id="ARBA00023136"/>
    </source>
</evidence>
<keyword evidence="5 6" id="KW-0472">Membrane</keyword>
<gene>
    <name evidence="7" type="ORF">Z519_10074</name>
</gene>
<proteinExistence type="predicted"/>
<sequence>MTALMAAFMATVSSVTPYTPARAVVLFAFSAAFVDATCLVGILELQFGAADGDIGIATGLMGTSRATGGAIAIAIFGSIIRNRTAAKLAPDLAAAVIAAGLPKSQVEAFIESIEGVTPVILAAATTAAKYVFADAYKLLYLVTLSFGVPAIVAAALSRSCDDKLTSQVPVRLDAPHLLGEGKGEALVLHKLEEKPEAWGSYTQTSVVPRERRALKPTLSRNWW</sequence>
<dbReference type="Proteomes" id="UP000053789">
    <property type="component" value="Unassembled WGS sequence"/>
</dbReference>
<evidence type="ECO:0000256" key="4">
    <source>
        <dbReference type="ARBA" id="ARBA00022989"/>
    </source>
</evidence>
<comment type="subcellular location">
    <subcellularLocation>
        <location evidence="1">Membrane</location>
        <topology evidence="1">Multi-pass membrane protein</topology>
    </subcellularLocation>
</comment>
<dbReference type="PANTHER" id="PTHR23501">
    <property type="entry name" value="MAJOR FACILITATOR SUPERFAMILY"/>
    <property type="match status" value="1"/>
</dbReference>
<dbReference type="InterPro" id="IPR010573">
    <property type="entry name" value="MFS_Str1/Tri12-like"/>
</dbReference>
<dbReference type="PANTHER" id="PTHR23501:SF195">
    <property type="entry name" value="PEP5"/>
    <property type="match status" value="1"/>
</dbReference>